<dbReference type="Proteomes" id="UP001237780">
    <property type="component" value="Unassembled WGS sequence"/>
</dbReference>
<keyword evidence="2" id="KW-1185">Reference proteome</keyword>
<evidence type="ECO:0000313" key="1">
    <source>
        <dbReference type="EMBL" id="MDQ0999580.1"/>
    </source>
</evidence>
<dbReference type="EMBL" id="JAUSZT010000003">
    <property type="protein sequence ID" value="MDQ0999580.1"/>
    <property type="molecule type" value="Genomic_DNA"/>
</dbReference>
<accession>A0ABU0SI45</accession>
<gene>
    <name evidence="1" type="ORF">QFZ34_004762</name>
</gene>
<sequence length="63" mass="7702">MYSEVSNIFNRAERLWREVFTTDNIKFDARNSENCADDKAPVKKRRNSGEEDFLWCWQHRGFW</sequence>
<evidence type="ECO:0000313" key="2">
    <source>
        <dbReference type="Proteomes" id="UP001237780"/>
    </source>
</evidence>
<reference evidence="1 2" key="1">
    <citation type="submission" date="2023-07" db="EMBL/GenBank/DDBJ databases">
        <title>Comparative genomics of wheat-associated soil bacteria to identify genetic determinants of phenazine resistance.</title>
        <authorList>
            <person name="Mouncey N."/>
        </authorList>
    </citation>
    <scope>NUCLEOTIDE SEQUENCE [LARGE SCALE GENOMIC DNA]</scope>
    <source>
        <strain evidence="1 2">W4I11</strain>
    </source>
</reference>
<name>A0ABU0SI45_9HYPH</name>
<proteinExistence type="predicted"/>
<evidence type="ECO:0008006" key="3">
    <source>
        <dbReference type="Google" id="ProtNLM"/>
    </source>
</evidence>
<protein>
    <recommendedName>
        <fullName evidence="3">Transposase</fullName>
    </recommendedName>
</protein>
<organism evidence="1 2">
    <name type="scientific">Phyllobacterium ifriqiyense</name>
    <dbReference type="NCBI Taxonomy" id="314238"/>
    <lineage>
        <taxon>Bacteria</taxon>
        <taxon>Pseudomonadati</taxon>
        <taxon>Pseudomonadota</taxon>
        <taxon>Alphaproteobacteria</taxon>
        <taxon>Hyphomicrobiales</taxon>
        <taxon>Phyllobacteriaceae</taxon>
        <taxon>Phyllobacterium</taxon>
    </lineage>
</organism>
<comment type="caution">
    <text evidence="1">The sequence shown here is derived from an EMBL/GenBank/DDBJ whole genome shotgun (WGS) entry which is preliminary data.</text>
</comment>